<evidence type="ECO:0008006" key="7">
    <source>
        <dbReference type="Google" id="ProtNLM"/>
    </source>
</evidence>
<organism evidence="5 6">
    <name type="scientific">Achromobacter aloeverae</name>
    <dbReference type="NCBI Taxonomy" id="1750518"/>
    <lineage>
        <taxon>Bacteria</taxon>
        <taxon>Pseudomonadati</taxon>
        <taxon>Pseudomonadota</taxon>
        <taxon>Betaproteobacteria</taxon>
        <taxon>Burkholderiales</taxon>
        <taxon>Alcaligenaceae</taxon>
        <taxon>Achromobacter</taxon>
    </lineage>
</organism>
<accession>A0A4Q1HJM6</accession>
<dbReference type="AlphaFoldDB" id="A0A4Q1HJM6"/>
<evidence type="ECO:0000259" key="3">
    <source>
        <dbReference type="Pfam" id="PF09925"/>
    </source>
</evidence>
<feature type="transmembrane region" description="Helical" evidence="2">
    <location>
        <begin position="523"/>
        <end position="542"/>
    </location>
</feature>
<feature type="transmembrane region" description="Helical" evidence="2">
    <location>
        <begin position="112"/>
        <end position="129"/>
    </location>
</feature>
<feature type="transmembrane region" description="Helical" evidence="2">
    <location>
        <begin position="455"/>
        <end position="473"/>
    </location>
</feature>
<evidence type="ECO:0000259" key="4">
    <source>
        <dbReference type="Pfam" id="PF14351"/>
    </source>
</evidence>
<feature type="transmembrane region" description="Helical" evidence="2">
    <location>
        <begin position="167"/>
        <end position="187"/>
    </location>
</feature>
<keyword evidence="2" id="KW-0472">Membrane</keyword>
<feature type="transmembrane region" description="Helical" evidence="2">
    <location>
        <begin position="660"/>
        <end position="677"/>
    </location>
</feature>
<dbReference type="OrthoDB" id="4868247at2"/>
<gene>
    <name evidence="5" type="ORF">C7R54_11205</name>
</gene>
<feature type="transmembrane region" description="Helical" evidence="2">
    <location>
        <begin position="54"/>
        <end position="73"/>
    </location>
</feature>
<dbReference type="EMBL" id="PYAL01000003">
    <property type="protein sequence ID" value="RXN90103.1"/>
    <property type="molecule type" value="Genomic_DNA"/>
</dbReference>
<dbReference type="Proteomes" id="UP000290849">
    <property type="component" value="Unassembled WGS sequence"/>
</dbReference>
<feature type="transmembrane region" description="Helical" evidence="2">
    <location>
        <begin position="252"/>
        <end position="272"/>
    </location>
</feature>
<sequence>MQVTGSSHAGSEQHIWRHFLARTTLALGLLLLASAALCWVAANWPLFSKIQRLSSVQVAMAVAGVLAAVLYARGADSANARHGRAAVLGLATVLLGALLALIGQTYQTGADNWELFAAWAVLMLPWAVAARSQGLWLLWALLVNAAVVLLLGERVLAWWGLFDGPGFPSLVVAALNLVLLGVWEFCARRWQARTGIGPRVLALLAVGVLVLALVFGGLGFENLGSYTGVAWVLVTLALAAFYVVLRRDLVILALLAAGVICVSLRVVGEWLMNLEPGIWVVLPLAGLLMGEAVLAARWLRRLAASTPRGAARTLADAEPAGISAGAEVEPAVPAPGRDRREDAEPGQATGSPIDLQTPVAQLAELPPDRGPAPWFVQGLLGLSAWLASLLLLLFLGVSGLISSASGALVGGLVLCAIGVAMVRAAEGPFWRQCATALAFSGQVLVMAGLSDANSPASAAVFVLALAIVIYLFGPDAILRFLSGLTMVVAVYLLTAFAVERAHAYDTLVDAVLRWIAFDDLRGIALWLPASLLTAWVAALAFISNPRLSARRHDALLPLAWSFALAAQASVVLAAGVPVWHLPDLWRTYAPSVAYLALVVILPVVAAIAVLHPRRAVLGRGVRYGVPLGLAVLAVFWLSWPGVAYALTWLLLGFGLRRARLFRLGQAAVLLCLVFYYYRLDTPLLYKAALLAGAGALLLLMRVAVWAVPRLRGVAMPPAPRPAQPAPWRAALVAAGLLLCLGIANTAIWQREQLLANGQLVRLELASRDPRSLLQGDYMDLRFAAAQAVGTMQDNLPASNGVLHAPLIDAYLVLKPDDRGVAQPVRVQVAPQPHDAQEVVLRYRLRADGVRIVTNAYFFPEGQGEHYAGARYGELRVDDSGTGLLVRLLGEDFKPL</sequence>
<dbReference type="RefSeq" id="WP_129150537.1">
    <property type="nucleotide sequence ID" value="NZ_JBHSDO010000014.1"/>
</dbReference>
<feature type="transmembrane region" description="Helical" evidence="2">
    <location>
        <begin position="85"/>
        <end position="106"/>
    </location>
</feature>
<feature type="transmembrane region" description="Helical" evidence="2">
    <location>
        <begin position="136"/>
        <end position="161"/>
    </location>
</feature>
<dbReference type="InterPro" id="IPR025833">
    <property type="entry name" value="GDYXXLXY"/>
</dbReference>
<dbReference type="Pfam" id="PF14345">
    <property type="entry name" value="GDYXXLXY"/>
    <property type="match status" value="1"/>
</dbReference>
<feature type="transmembrane region" description="Helical" evidence="2">
    <location>
        <begin position="623"/>
        <end position="648"/>
    </location>
</feature>
<evidence type="ECO:0000313" key="6">
    <source>
        <dbReference type="Proteomes" id="UP000290849"/>
    </source>
</evidence>
<feature type="transmembrane region" description="Helical" evidence="2">
    <location>
        <begin position="591"/>
        <end position="611"/>
    </location>
</feature>
<dbReference type="Pfam" id="PF14351">
    <property type="entry name" value="DUF4401"/>
    <property type="match status" value="1"/>
</dbReference>
<dbReference type="InterPro" id="IPR025513">
    <property type="entry name" value="DUF4401"/>
</dbReference>
<evidence type="ECO:0000256" key="2">
    <source>
        <dbReference type="SAM" id="Phobius"/>
    </source>
</evidence>
<feature type="transmembrane region" description="Helical" evidence="2">
    <location>
        <begin position="684"/>
        <end position="707"/>
    </location>
</feature>
<feature type="transmembrane region" description="Helical" evidence="2">
    <location>
        <begin position="554"/>
        <end position="579"/>
    </location>
</feature>
<evidence type="ECO:0000313" key="5">
    <source>
        <dbReference type="EMBL" id="RXN90103.1"/>
    </source>
</evidence>
<dbReference type="InterPro" id="IPR018677">
    <property type="entry name" value="DUF2157"/>
</dbReference>
<feature type="transmembrane region" description="Helical" evidence="2">
    <location>
        <begin position="429"/>
        <end position="449"/>
    </location>
</feature>
<feature type="region of interest" description="Disordered" evidence="1">
    <location>
        <begin position="330"/>
        <end position="353"/>
    </location>
</feature>
<feature type="domain" description="DUF4401" evidence="4">
    <location>
        <begin position="373"/>
        <end position="705"/>
    </location>
</feature>
<reference evidence="5 6" key="1">
    <citation type="journal article" date="2017" name="Int. J. Syst. Evol. Microbiol.">
        <title>Achromobacter aloeverae sp. nov., isolated from the root of Aloe vera (L.) Burm.f.</title>
        <authorList>
            <person name="Kuncharoen N."/>
            <person name="Muramatsu Y."/>
            <person name="Shibata C."/>
            <person name="Kamakura Y."/>
            <person name="Nakagawa Y."/>
            <person name="Tanasupawat S."/>
        </authorList>
    </citation>
    <scope>NUCLEOTIDE SEQUENCE [LARGE SCALE GENOMIC DNA]</scope>
    <source>
        <strain evidence="5 6">AVA-1</strain>
    </source>
</reference>
<comment type="caution">
    <text evidence="5">The sequence shown here is derived from an EMBL/GenBank/DDBJ whole genome shotgun (WGS) entry which is preliminary data.</text>
</comment>
<keyword evidence="6" id="KW-1185">Reference proteome</keyword>
<keyword evidence="2" id="KW-0812">Transmembrane</keyword>
<keyword evidence="2" id="KW-1133">Transmembrane helix</keyword>
<feature type="domain" description="DUF2157" evidence="3">
    <location>
        <begin position="19"/>
        <end position="136"/>
    </location>
</feature>
<proteinExistence type="predicted"/>
<feature type="transmembrane region" description="Helical" evidence="2">
    <location>
        <begin position="226"/>
        <end position="245"/>
    </location>
</feature>
<feature type="transmembrane region" description="Helical" evidence="2">
    <location>
        <begin position="727"/>
        <end position="748"/>
    </location>
</feature>
<feature type="transmembrane region" description="Helical" evidence="2">
    <location>
        <begin position="480"/>
        <end position="498"/>
    </location>
</feature>
<name>A0A4Q1HJM6_9BURK</name>
<evidence type="ECO:0000256" key="1">
    <source>
        <dbReference type="SAM" id="MobiDB-lite"/>
    </source>
</evidence>
<feature type="transmembrane region" description="Helical" evidence="2">
    <location>
        <begin position="199"/>
        <end position="220"/>
    </location>
</feature>
<feature type="transmembrane region" description="Helical" evidence="2">
    <location>
        <begin position="278"/>
        <end position="299"/>
    </location>
</feature>
<dbReference type="Pfam" id="PF09925">
    <property type="entry name" value="DUF2157"/>
    <property type="match status" value="1"/>
</dbReference>
<feature type="transmembrane region" description="Helical" evidence="2">
    <location>
        <begin position="401"/>
        <end position="422"/>
    </location>
</feature>
<feature type="transmembrane region" description="Helical" evidence="2">
    <location>
        <begin position="374"/>
        <end position="395"/>
    </location>
</feature>
<protein>
    <recommendedName>
        <fullName evidence="7">DUF4401 domain-containing protein</fullName>
    </recommendedName>
</protein>
<feature type="transmembrane region" description="Helical" evidence="2">
    <location>
        <begin position="20"/>
        <end position="42"/>
    </location>
</feature>